<dbReference type="GO" id="GO:0051539">
    <property type="term" value="F:4 iron, 4 sulfur cluster binding"/>
    <property type="evidence" value="ECO:0007669"/>
    <property type="project" value="TreeGrafter"/>
</dbReference>
<name>A0A8E1RXU7_9GAMM</name>
<dbReference type="InterPro" id="IPR007197">
    <property type="entry name" value="rSAM"/>
</dbReference>
<dbReference type="InterPro" id="IPR058240">
    <property type="entry name" value="rSAM_sf"/>
</dbReference>
<dbReference type="SUPFAM" id="SSF102114">
    <property type="entry name" value="Radical SAM enzymes"/>
    <property type="match status" value="1"/>
</dbReference>
<dbReference type="OrthoDB" id="9808022at2"/>
<dbReference type="CDD" id="cd01335">
    <property type="entry name" value="Radical_SAM"/>
    <property type="match status" value="1"/>
</dbReference>
<dbReference type="InterPro" id="IPR023404">
    <property type="entry name" value="rSAM_horseshoe"/>
</dbReference>
<reference evidence="2 3" key="1">
    <citation type="journal article" date="2016" name="Front. Microbiol.">
        <title>Genomic Resource of Rice Seed Associated Bacteria.</title>
        <authorList>
            <person name="Midha S."/>
            <person name="Bansal K."/>
            <person name="Sharma S."/>
            <person name="Kumar N."/>
            <person name="Patil P.P."/>
            <person name="Chaudhry V."/>
            <person name="Patil P.B."/>
        </authorList>
    </citation>
    <scope>NUCLEOTIDE SEQUENCE [LARGE SCALE GENOMIC DNA]</scope>
    <source>
        <strain evidence="2 3">SA3</strain>
    </source>
</reference>
<protein>
    <submittedName>
        <fullName evidence="2">Coproporphyrinogen dehydrogenase</fullName>
    </submittedName>
</protein>
<dbReference type="SFLD" id="SFLDS00029">
    <property type="entry name" value="Radical_SAM"/>
    <property type="match status" value="2"/>
</dbReference>
<organism evidence="2 3">
    <name type="scientific">Pantoea dispersa</name>
    <dbReference type="NCBI Taxonomy" id="59814"/>
    <lineage>
        <taxon>Bacteria</taxon>
        <taxon>Pseudomonadati</taxon>
        <taxon>Pseudomonadota</taxon>
        <taxon>Gammaproteobacteria</taxon>
        <taxon>Enterobacterales</taxon>
        <taxon>Erwiniaceae</taxon>
        <taxon>Pantoea</taxon>
    </lineage>
</organism>
<dbReference type="PROSITE" id="PS51918">
    <property type="entry name" value="RADICAL_SAM"/>
    <property type="match status" value="1"/>
</dbReference>
<evidence type="ECO:0000313" key="2">
    <source>
        <dbReference type="EMBL" id="KTS67296.1"/>
    </source>
</evidence>
<dbReference type="SMART" id="SM00729">
    <property type="entry name" value="Elp3"/>
    <property type="match status" value="1"/>
</dbReference>
<dbReference type="GO" id="GO:0005737">
    <property type="term" value="C:cytoplasm"/>
    <property type="evidence" value="ECO:0007669"/>
    <property type="project" value="TreeGrafter"/>
</dbReference>
<sequence length="468" mass="52852">MRAAWLQSLQDIDRHYPRPAICEVLSRPENADLLEYVVHDPFGCHVFPGDIDDFPLPNFFRAMQHSLSHAPQIHLWAYIPTCRYKCHFCQFPTVIVNPQSPRAPELFRDIVDRNIQEAKLWLAQLPALGEVPVGEFNLFGGTPSLLPPDELRRLMDFYRNHFNFREATLRFEGEPGTLTREFLAQLRELGFSKLSFGAQSFSDRLIKGCGRLHSADACYKVIRDARELGFALVSVDLMYGLLGQTVDDVRDDLQQARALDLSHLVFTKLHMKPFAESRTGVSAEGENAWQRKNAAMPSLGQQYQMRALAEQWLDGDYLEHPTMYFHHRSAPPEKWKAIITDLDQQAPEVAIGLGGSSKCAGAELINLTDYADYQRALDNGELPIASVRGMSPDQQAINGCKMALSTLIPLDDVLFQQKFGVSLFAQPTIARALRELQQRELVHSDGRYVTLTPAGRVLVEAIINTQFD</sequence>
<dbReference type="SFLD" id="SFLDG01082">
    <property type="entry name" value="B12-binding_domain_containing"/>
    <property type="match status" value="1"/>
</dbReference>
<dbReference type="InterPro" id="IPR034505">
    <property type="entry name" value="Coproporphyrinogen-III_oxidase"/>
</dbReference>
<gene>
    <name evidence="2" type="ORF">SA3R_13270</name>
</gene>
<accession>A0A8E1RXU7</accession>
<dbReference type="Gene3D" id="3.80.30.20">
    <property type="entry name" value="tm_1862 like domain"/>
    <property type="match status" value="1"/>
</dbReference>
<evidence type="ECO:0000313" key="3">
    <source>
        <dbReference type="Proteomes" id="UP000071979"/>
    </source>
</evidence>
<dbReference type="GO" id="GO:0006779">
    <property type="term" value="P:porphyrin-containing compound biosynthetic process"/>
    <property type="evidence" value="ECO:0007669"/>
    <property type="project" value="TreeGrafter"/>
</dbReference>
<dbReference type="SFLD" id="SFLDG01065">
    <property type="entry name" value="anaerobic_coproporphyrinogen-I"/>
    <property type="match status" value="1"/>
</dbReference>
<dbReference type="AlphaFoldDB" id="A0A8E1RXU7"/>
<dbReference type="RefSeq" id="WP_021507897.1">
    <property type="nucleotide sequence ID" value="NZ_CP045216.1"/>
</dbReference>
<feature type="domain" description="Radical SAM core" evidence="1">
    <location>
        <begin position="68"/>
        <end position="314"/>
    </location>
</feature>
<evidence type="ECO:0000259" key="1">
    <source>
        <dbReference type="PROSITE" id="PS51918"/>
    </source>
</evidence>
<dbReference type="Pfam" id="PF04055">
    <property type="entry name" value="Radical_SAM"/>
    <property type="match status" value="1"/>
</dbReference>
<dbReference type="PANTHER" id="PTHR13932">
    <property type="entry name" value="COPROPORPHYRINIGEN III OXIDASE"/>
    <property type="match status" value="1"/>
</dbReference>
<comment type="caution">
    <text evidence="2">The sequence shown here is derived from an EMBL/GenBank/DDBJ whole genome shotgun (WGS) entry which is preliminary data.</text>
</comment>
<proteinExistence type="predicted"/>
<dbReference type="InterPro" id="IPR006638">
    <property type="entry name" value="Elp3/MiaA/NifB-like_rSAM"/>
</dbReference>
<dbReference type="Proteomes" id="UP000071979">
    <property type="component" value="Unassembled WGS sequence"/>
</dbReference>
<dbReference type="GO" id="GO:0003824">
    <property type="term" value="F:catalytic activity"/>
    <property type="evidence" value="ECO:0007669"/>
    <property type="project" value="InterPro"/>
</dbReference>
<dbReference type="EMBL" id="LDSE01000023">
    <property type="protein sequence ID" value="KTS67296.1"/>
    <property type="molecule type" value="Genomic_DNA"/>
</dbReference>
<dbReference type="PANTHER" id="PTHR13932:SF5">
    <property type="entry name" value="RADICAL S-ADENOSYL METHIONINE DOMAIN-CONTAINING PROTEIN 1, MITOCHONDRIAL"/>
    <property type="match status" value="1"/>
</dbReference>